<dbReference type="AlphaFoldDB" id="A0AAJ0B4J9"/>
<feature type="compositionally biased region" description="Basic and acidic residues" evidence="2">
    <location>
        <begin position="459"/>
        <end position="478"/>
    </location>
</feature>
<dbReference type="Proteomes" id="UP001239445">
    <property type="component" value="Unassembled WGS sequence"/>
</dbReference>
<evidence type="ECO:0000313" key="4">
    <source>
        <dbReference type="EMBL" id="KAK1750067.1"/>
    </source>
</evidence>
<dbReference type="EMBL" id="MU839849">
    <property type="protein sequence ID" value="KAK1750067.1"/>
    <property type="molecule type" value="Genomic_DNA"/>
</dbReference>
<proteinExistence type="predicted"/>
<feature type="domain" description="G" evidence="3">
    <location>
        <begin position="18"/>
        <end position="168"/>
    </location>
</feature>
<dbReference type="GO" id="GO:0005525">
    <property type="term" value="F:GTP binding"/>
    <property type="evidence" value="ECO:0007669"/>
    <property type="project" value="InterPro"/>
</dbReference>
<evidence type="ECO:0000313" key="5">
    <source>
        <dbReference type="Proteomes" id="UP001239445"/>
    </source>
</evidence>
<name>A0AAJ0B4J9_9PEZI</name>
<accession>A0AAJ0B4J9</accession>
<feature type="coiled-coil region" evidence="1">
    <location>
        <begin position="572"/>
        <end position="602"/>
    </location>
</feature>
<organism evidence="4 5">
    <name type="scientific">Echria macrotheca</name>
    <dbReference type="NCBI Taxonomy" id="438768"/>
    <lineage>
        <taxon>Eukaryota</taxon>
        <taxon>Fungi</taxon>
        <taxon>Dikarya</taxon>
        <taxon>Ascomycota</taxon>
        <taxon>Pezizomycotina</taxon>
        <taxon>Sordariomycetes</taxon>
        <taxon>Sordariomycetidae</taxon>
        <taxon>Sordariales</taxon>
        <taxon>Schizotheciaceae</taxon>
        <taxon>Echria</taxon>
    </lineage>
</organism>
<dbReference type="Pfam" id="PF01926">
    <property type="entry name" value="MMR_HSR1"/>
    <property type="match status" value="1"/>
</dbReference>
<comment type="caution">
    <text evidence="4">The sequence shown here is derived from an EMBL/GenBank/DDBJ whole genome shotgun (WGS) entry which is preliminary data.</text>
</comment>
<evidence type="ECO:0000259" key="3">
    <source>
        <dbReference type="Pfam" id="PF01926"/>
    </source>
</evidence>
<feature type="region of interest" description="Disordered" evidence="2">
    <location>
        <begin position="459"/>
        <end position="488"/>
    </location>
</feature>
<sequence length="773" mass="87841">MAVDGTKLSCSCGKQPVTVVLVGCTQQGKSSLIRAIFDYAGLKNQGDNVKIGNGNSSTTKECTSFEVAIDLRDHFIKDDDGMQRDVNMDTFTTQDVSDLMEVAAEEYSRPNRKHIHLRIIDTPGLDDTDNLAAMNKKETKTPQQGTLPLRVVDEKHKMAILKTLADIGHINSVCFVIALPNPLNFSMQGLLQEYLDIFRLSNLNKKFHFLHTKVDAERLFDPDTAVRRDEVCSKFRVYTASHHFMENLPDPNDPVAVYFSHRAMAKWLTEITSDPSQPVTQLKYPKSQALKTMDKTLQMGIDIDLRYYEDIAKKKAAEITSLEAKIRRLTARKDVQWQSWLDLGRKISALDTTALVEIESRYGYERSHLFSRSRLYWSFHTEHTIRKVTRDPASPSYAYWSTYDDNACVGETYYHNGLTGHTWDESISATIKVFAWKKDVEAHEIRRLKTEREEVWEEHRTTEEEIKDAEKSMNDARNQKQANESQANTCRERKSALNVEWISLADIKSKGTYFATCSLISYAFAVGMTFNHIYKFQFPTAWEGVDVATLTQRYRKKAGLAESALLACEAMLSSLNDEIIALEKAIDRLTQQSRDIANATADVLERTSRLTDWTPSSSSLARKKNSKRGEYEEAIFQALEALRKEFVPVLAKGRDCAEDAVAGYGEVLLARQAVAESAVKRLREAKTRYLQAREKWQDKFLDLQATKTASRAMEEKFTQSSCLGLGPFGVLKEAGDEFGPSSEKTWDTVYYHVREAYLDDPLRFKEVLDSCGV</sequence>
<feature type="compositionally biased region" description="Polar residues" evidence="2">
    <location>
        <begin position="479"/>
        <end position="488"/>
    </location>
</feature>
<evidence type="ECO:0000256" key="1">
    <source>
        <dbReference type="SAM" id="Coils"/>
    </source>
</evidence>
<protein>
    <recommendedName>
        <fullName evidence="3">G domain-containing protein</fullName>
    </recommendedName>
</protein>
<dbReference type="InterPro" id="IPR006073">
    <property type="entry name" value="GTP-bd"/>
</dbReference>
<dbReference type="InterPro" id="IPR027417">
    <property type="entry name" value="P-loop_NTPase"/>
</dbReference>
<keyword evidence="5" id="KW-1185">Reference proteome</keyword>
<gene>
    <name evidence="4" type="ORF">QBC47DRAFT_439160</name>
</gene>
<keyword evidence="1" id="KW-0175">Coiled coil</keyword>
<evidence type="ECO:0000256" key="2">
    <source>
        <dbReference type="SAM" id="MobiDB-lite"/>
    </source>
</evidence>
<dbReference type="Gene3D" id="3.40.50.300">
    <property type="entry name" value="P-loop containing nucleotide triphosphate hydrolases"/>
    <property type="match status" value="1"/>
</dbReference>
<dbReference type="SUPFAM" id="SSF52540">
    <property type="entry name" value="P-loop containing nucleoside triphosphate hydrolases"/>
    <property type="match status" value="2"/>
</dbReference>
<reference evidence="4" key="1">
    <citation type="submission" date="2023-06" db="EMBL/GenBank/DDBJ databases">
        <title>Genome-scale phylogeny and comparative genomics of the fungal order Sordariales.</title>
        <authorList>
            <consortium name="Lawrence Berkeley National Laboratory"/>
            <person name="Hensen N."/>
            <person name="Bonometti L."/>
            <person name="Westerberg I."/>
            <person name="Brannstrom I.O."/>
            <person name="Guillou S."/>
            <person name="Cros-Aarteil S."/>
            <person name="Calhoun S."/>
            <person name="Haridas S."/>
            <person name="Kuo A."/>
            <person name="Mondo S."/>
            <person name="Pangilinan J."/>
            <person name="Riley R."/>
            <person name="Labutti K."/>
            <person name="Andreopoulos B."/>
            <person name="Lipzen A."/>
            <person name="Chen C."/>
            <person name="Yanf M."/>
            <person name="Daum C."/>
            <person name="Ng V."/>
            <person name="Clum A."/>
            <person name="Steindorff A."/>
            <person name="Ohm R."/>
            <person name="Martin F."/>
            <person name="Silar P."/>
            <person name="Natvig D."/>
            <person name="Lalanne C."/>
            <person name="Gautier V."/>
            <person name="Ament-Velasquez S.L."/>
            <person name="Kruys A."/>
            <person name="Hutchinson M.I."/>
            <person name="Powell A.J."/>
            <person name="Barry K."/>
            <person name="Miller A.N."/>
            <person name="Grigoriev I.V."/>
            <person name="Debuchy R."/>
            <person name="Gladieux P."/>
            <person name="Thoren M.H."/>
            <person name="Johannesson H."/>
        </authorList>
    </citation>
    <scope>NUCLEOTIDE SEQUENCE</scope>
    <source>
        <strain evidence="4">PSN4</strain>
    </source>
</reference>